<dbReference type="AlphaFoldDB" id="A0A0A9X733"/>
<keyword evidence="3" id="KW-0812">Transmembrane</keyword>
<sequence length="145" mass="17434">MASVYLHPIPYHYSIDNISIREPPSDTFFVKEWSKRSMIQFDLQVDFRAFRHYSVKQLFLYAIVEHTNENNCASWRSIIWDTILEVDDDLTELAFNLSAVHAKYPLTLAKNSRGKKYRMYLEWEVTPYIGLFQYYRPKQYSEFIL</sequence>
<reference evidence="11" key="1">
    <citation type="journal article" date="2014" name="PLoS ONE">
        <title>Transcriptome-Based Identification of ABC Transporters in the Western Tarnished Plant Bug Lygus hesperus.</title>
        <authorList>
            <person name="Hull J.J."/>
            <person name="Chaney K."/>
            <person name="Geib S.M."/>
            <person name="Fabrick J.A."/>
            <person name="Brent C.S."/>
            <person name="Walsh D."/>
            <person name="Lavine L.C."/>
        </authorList>
    </citation>
    <scope>NUCLEOTIDE SEQUENCE</scope>
</reference>
<dbReference type="EMBL" id="GBHO01004971">
    <property type="protein sequence ID" value="JAG38633.1"/>
    <property type="molecule type" value="Transcribed_RNA"/>
</dbReference>
<dbReference type="EMBL" id="GBHO01004963">
    <property type="protein sequence ID" value="JAG38641.1"/>
    <property type="molecule type" value="Transcribed_RNA"/>
</dbReference>
<keyword evidence="5" id="KW-0735">Signal-anchor</keyword>
<organism evidence="11">
    <name type="scientific">Lygus hesperus</name>
    <name type="common">Western plant bug</name>
    <dbReference type="NCBI Taxonomy" id="30085"/>
    <lineage>
        <taxon>Eukaryota</taxon>
        <taxon>Metazoa</taxon>
        <taxon>Ecdysozoa</taxon>
        <taxon>Arthropoda</taxon>
        <taxon>Hexapoda</taxon>
        <taxon>Insecta</taxon>
        <taxon>Pterygota</taxon>
        <taxon>Neoptera</taxon>
        <taxon>Paraneoptera</taxon>
        <taxon>Hemiptera</taxon>
        <taxon>Heteroptera</taxon>
        <taxon>Panheteroptera</taxon>
        <taxon>Cimicomorpha</taxon>
        <taxon>Miridae</taxon>
        <taxon>Mirini</taxon>
        <taxon>Lygus</taxon>
    </lineage>
</organism>
<comment type="function">
    <text evidence="9">Essential component of the signal peptidase complex (SPC) which catalyzes the cleavage of N-terminal signal sequences from nascent proteins as they are translocated into the lumen of the endoplasmic reticulum. Essential for the SPC catalytic activity, possibly by stabilizing and positioning the active center of the complex close to the lumenal surface.</text>
</comment>
<dbReference type="EMBL" id="GBHO01030704">
    <property type="protein sequence ID" value="JAG12900.1"/>
    <property type="molecule type" value="Transcribed_RNA"/>
</dbReference>
<proteinExistence type="inferred from homology"/>
<reference evidence="11" key="2">
    <citation type="submission" date="2014-07" db="EMBL/GenBank/DDBJ databases">
        <authorList>
            <person name="Hull J."/>
        </authorList>
    </citation>
    <scope>NUCLEOTIDE SEQUENCE</scope>
</reference>
<evidence type="ECO:0000256" key="9">
    <source>
        <dbReference type="ARBA" id="ARBA00046080"/>
    </source>
</evidence>
<keyword evidence="6" id="KW-1133">Transmembrane helix</keyword>
<evidence type="ECO:0000256" key="1">
    <source>
        <dbReference type="ARBA" id="ARBA00004648"/>
    </source>
</evidence>
<dbReference type="GO" id="GO:0005787">
    <property type="term" value="C:signal peptidase complex"/>
    <property type="evidence" value="ECO:0007669"/>
    <property type="project" value="InterPro"/>
</dbReference>
<name>A0A0A9X733_LYGHE</name>
<keyword evidence="7" id="KW-0472">Membrane</keyword>
<evidence type="ECO:0000313" key="10">
    <source>
        <dbReference type="EMBL" id="JAG07868.1"/>
    </source>
</evidence>
<evidence type="ECO:0000256" key="6">
    <source>
        <dbReference type="ARBA" id="ARBA00022989"/>
    </source>
</evidence>
<protein>
    <recommendedName>
        <fullName evidence="8">Signal peptidase complex subunit 3</fullName>
    </recommendedName>
</protein>
<evidence type="ECO:0000256" key="5">
    <source>
        <dbReference type="ARBA" id="ARBA00022968"/>
    </source>
</evidence>
<dbReference type="PANTHER" id="PTHR12804">
    <property type="entry name" value="MICROSOMAL SIGNAL PEPTIDASE 23 KD SUBUNIT SPC22/23"/>
    <property type="match status" value="1"/>
</dbReference>
<evidence type="ECO:0000256" key="3">
    <source>
        <dbReference type="ARBA" id="ARBA00022692"/>
    </source>
</evidence>
<dbReference type="InterPro" id="IPR007653">
    <property type="entry name" value="SPC3"/>
</dbReference>
<gene>
    <name evidence="11" type="primary">SPC3_3</name>
    <name evidence="12" type="synonym">SPC3_0</name>
    <name evidence="13" type="synonym">SPC3_2</name>
    <name evidence="15" type="synonym">SPC3_4</name>
    <name evidence="10" type="synonym">SPC3_7</name>
    <name evidence="14" type="synonym">SPC3_9</name>
    <name evidence="15" type="ORF">CM83_33985</name>
    <name evidence="14" type="ORF">CM83_33990</name>
    <name evidence="12" type="ORF">CM83_34003</name>
    <name evidence="13" type="ORF">CM83_34004</name>
    <name evidence="11" type="ORF">CM83_34008</name>
    <name evidence="10" type="ORF">CM83_34011</name>
</gene>
<accession>A0A0A9X733</accession>
<evidence type="ECO:0000256" key="4">
    <source>
        <dbReference type="ARBA" id="ARBA00022824"/>
    </source>
</evidence>
<comment type="subcellular location">
    <subcellularLocation>
        <location evidence="1">Endoplasmic reticulum membrane</location>
        <topology evidence="1">Single-pass type II membrane protein</topology>
    </subcellularLocation>
</comment>
<evidence type="ECO:0000256" key="8">
    <source>
        <dbReference type="ARBA" id="ARBA00029556"/>
    </source>
</evidence>
<evidence type="ECO:0000256" key="2">
    <source>
        <dbReference type="ARBA" id="ARBA00009289"/>
    </source>
</evidence>
<dbReference type="GO" id="GO:0045047">
    <property type="term" value="P:protein targeting to ER"/>
    <property type="evidence" value="ECO:0007669"/>
    <property type="project" value="TreeGrafter"/>
</dbReference>
<dbReference type="EMBL" id="GBHO01030694">
    <property type="protein sequence ID" value="JAG12910.1"/>
    <property type="molecule type" value="Transcribed_RNA"/>
</dbReference>
<dbReference type="Pfam" id="PF04573">
    <property type="entry name" value="SPC22"/>
    <property type="match status" value="1"/>
</dbReference>
<dbReference type="EMBL" id="GBHO01035736">
    <property type="protein sequence ID" value="JAG07868.1"/>
    <property type="molecule type" value="Transcribed_RNA"/>
</dbReference>
<dbReference type="PANTHER" id="PTHR12804:SF0">
    <property type="entry name" value="SIGNAL PEPTIDASE COMPLEX SUBUNIT 3"/>
    <property type="match status" value="1"/>
</dbReference>
<dbReference type="EMBL" id="GBHO01030693">
    <property type="protein sequence ID" value="JAG12911.1"/>
    <property type="molecule type" value="Transcribed_RNA"/>
</dbReference>
<evidence type="ECO:0000256" key="7">
    <source>
        <dbReference type="ARBA" id="ARBA00023136"/>
    </source>
</evidence>
<evidence type="ECO:0000313" key="15">
    <source>
        <dbReference type="EMBL" id="JAG38641.1"/>
    </source>
</evidence>
<keyword evidence="4" id="KW-0256">Endoplasmic reticulum</keyword>
<dbReference type="GO" id="GO:0006465">
    <property type="term" value="P:signal peptide processing"/>
    <property type="evidence" value="ECO:0007669"/>
    <property type="project" value="InterPro"/>
</dbReference>
<comment type="similarity">
    <text evidence="2">Belongs to the SPCS3 family.</text>
</comment>
<evidence type="ECO:0000313" key="11">
    <source>
        <dbReference type="EMBL" id="JAG12900.1"/>
    </source>
</evidence>
<evidence type="ECO:0000313" key="12">
    <source>
        <dbReference type="EMBL" id="JAG12910.1"/>
    </source>
</evidence>
<evidence type="ECO:0000313" key="14">
    <source>
        <dbReference type="EMBL" id="JAG38633.1"/>
    </source>
</evidence>
<evidence type="ECO:0000313" key="13">
    <source>
        <dbReference type="EMBL" id="JAG12911.1"/>
    </source>
</evidence>